<dbReference type="AlphaFoldDB" id="A0A554MWN8"/>
<dbReference type="RefSeq" id="WP_144263047.1">
    <property type="nucleotide sequence ID" value="NZ_QMDX01000012.1"/>
</dbReference>
<keyword evidence="3" id="KW-1185">Reference proteome</keyword>
<gene>
    <name evidence="2" type="ORF">DP107_15470</name>
</gene>
<evidence type="ECO:0000256" key="1">
    <source>
        <dbReference type="SAM" id="MobiDB-lite"/>
    </source>
</evidence>
<evidence type="ECO:0000313" key="2">
    <source>
        <dbReference type="EMBL" id="TSD09538.1"/>
    </source>
</evidence>
<accession>A0A554MWN8</accession>
<name>A0A554MWN8_9EURY</name>
<feature type="region of interest" description="Disordered" evidence="1">
    <location>
        <begin position="75"/>
        <end position="95"/>
    </location>
</feature>
<sequence>MTKPPHLYRDPEPENRDDLRLDIAVGSGRRRLELSDRVVSLLVDDLEYEPPEVVPFLLARAFVLAGGATLGERDGNGERDLSWRLGGADGGREPTTTDLERLASYLEAVEVPSRSLKPLRELVRSTRLSEACDPEDLQDRSERVNRLRDIATDL</sequence>
<proteinExistence type="predicted"/>
<reference evidence="2 3" key="1">
    <citation type="submission" date="2018-06" db="EMBL/GenBank/DDBJ databases">
        <title>Natronomonas sp. F16-60 a new haloarchaeon isolated from a solar saltern of Isla Cristina, Huelva, Spain.</title>
        <authorList>
            <person name="Duran-Viseras A."/>
            <person name="Sanchez-Porro C."/>
            <person name="Ventosa A."/>
        </authorList>
    </citation>
    <scope>NUCLEOTIDE SEQUENCE [LARGE SCALE GENOMIC DNA]</scope>
    <source>
        <strain evidence="2 3">F16-60</strain>
    </source>
</reference>
<dbReference type="EMBL" id="QMDX01000012">
    <property type="protein sequence ID" value="TSD09538.1"/>
    <property type="molecule type" value="Genomic_DNA"/>
</dbReference>
<dbReference type="InParanoid" id="A0A554MWN8"/>
<evidence type="ECO:0000313" key="3">
    <source>
        <dbReference type="Proteomes" id="UP000319894"/>
    </source>
</evidence>
<dbReference type="Proteomes" id="UP000319894">
    <property type="component" value="Unassembled WGS sequence"/>
</dbReference>
<organism evidence="2 3">
    <name type="scientific">Haloglomus irregulare</name>
    <dbReference type="NCBI Taxonomy" id="2234134"/>
    <lineage>
        <taxon>Archaea</taxon>
        <taxon>Methanobacteriati</taxon>
        <taxon>Methanobacteriota</taxon>
        <taxon>Stenosarchaea group</taxon>
        <taxon>Halobacteria</taxon>
        <taxon>Halobacteriales</taxon>
        <taxon>Natronomonadaceae</taxon>
        <taxon>Haloglomus</taxon>
    </lineage>
</organism>
<dbReference type="OrthoDB" id="328141at2157"/>
<protein>
    <submittedName>
        <fullName evidence="2">Uncharacterized protein</fullName>
    </submittedName>
</protein>
<comment type="caution">
    <text evidence="2">The sequence shown here is derived from an EMBL/GenBank/DDBJ whole genome shotgun (WGS) entry which is preliminary data.</text>
</comment>